<dbReference type="PANTHER" id="PTHR36453:SF1">
    <property type="entry name" value="RIGHT HANDED BETA HELIX DOMAIN-CONTAINING PROTEIN"/>
    <property type="match status" value="1"/>
</dbReference>
<evidence type="ECO:0000256" key="1">
    <source>
        <dbReference type="SAM" id="SignalP"/>
    </source>
</evidence>
<gene>
    <name evidence="3" type="ORF">HMPREF1536_00651</name>
</gene>
<dbReference type="Gene3D" id="2.160.20.10">
    <property type="entry name" value="Single-stranded right-handed beta-helix, Pectin lyase-like"/>
    <property type="match status" value="2"/>
</dbReference>
<evidence type="ECO:0000259" key="2">
    <source>
        <dbReference type="Pfam" id="PF13180"/>
    </source>
</evidence>
<protein>
    <recommendedName>
        <fullName evidence="2">PDZ domain-containing protein</fullName>
    </recommendedName>
</protein>
<dbReference type="InterPro" id="IPR001478">
    <property type="entry name" value="PDZ"/>
</dbReference>
<dbReference type="HOGENOM" id="CLU_009237_0_0_10"/>
<evidence type="ECO:0000313" key="4">
    <source>
        <dbReference type="Proteomes" id="UP000033035"/>
    </source>
</evidence>
<dbReference type="Pfam" id="PF13180">
    <property type="entry name" value="PDZ_2"/>
    <property type="match status" value="1"/>
</dbReference>
<proteinExistence type="predicted"/>
<accession>A0A0F5JQ11</accession>
<comment type="caution">
    <text evidence="3">The sequence shown here is derived from an EMBL/GenBank/DDBJ whole genome shotgun (WGS) entry which is preliminary data.</text>
</comment>
<keyword evidence="4" id="KW-1185">Reference proteome</keyword>
<dbReference type="InterPro" id="IPR012334">
    <property type="entry name" value="Pectin_lyas_fold"/>
</dbReference>
<feature type="domain" description="PDZ" evidence="2">
    <location>
        <begin position="716"/>
        <end position="782"/>
    </location>
</feature>
<dbReference type="Gene3D" id="2.30.42.10">
    <property type="match status" value="1"/>
</dbReference>
<dbReference type="Proteomes" id="UP000033035">
    <property type="component" value="Unassembled WGS sequence"/>
</dbReference>
<dbReference type="SUPFAM" id="SSF50156">
    <property type="entry name" value="PDZ domain-like"/>
    <property type="match status" value="1"/>
</dbReference>
<dbReference type="EMBL" id="AQHW01000003">
    <property type="protein sequence ID" value="KKB59670.1"/>
    <property type="molecule type" value="Genomic_DNA"/>
</dbReference>
<dbReference type="STRING" id="1203610.HMPREF1536_00651"/>
<dbReference type="AlphaFoldDB" id="A0A0F5JQ11"/>
<reference evidence="3 4" key="1">
    <citation type="submission" date="2013-04" db="EMBL/GenBank/DDBJ databases">
        <title>The Genome Sequence of Parabacteroides gordonii DSM 23371.</title>
        <authorList>
            <consortium name="The Broad Institute Genomics Platform"/>
            <person name="Earl A."/>
            <person name="Ward D."/>
            <person name="Feldgarden M."/>
            <person name="Gevers D."/>
            <person name="Martens E."/>
            <person name="Sakamoto M."/>
            <person name="Benno Y."/>
            <person name="Suzuki N."/>
            <person name="Matsunaga N."/>
            <person name="Koshihara K."/>
            <person name="Seki M."/>
            <person name="Komiya H."/>
            <person name="Walker B."/>
            <person name="Young S."/>
            <person name="Zeng Q."/>
            <person name="Gargeya S."/>
            <person name="Fitzgerald M."/>
            <person name="Haas B."/>
            <person name="Abouelleil A."/>
            <person name="Allen A.W."/>
            <person name="Alvarado L."/>
            <person name="Arachchi H.M."/>
            <person name="Berlin A.M."/>
            <person name="Chapman S.B."/>
            <person name="Gainer-Dewar J."/>
            <person name="Goldberg J."/>
            <person name="Griggs A."/>
            <person name="Gujja S."/>
            <person name="Hansen M."/>
            <person name="Howarth C."/>
            <person name="Imamovic A."/>
            <person name="Ireland A."/>
            <person name="Larimer J."/>
            <person name="McCowan C."/>
            <person name="Murphy C."/>
            <person name="Pearson M."/>
            <person name="Poon T.W."/>
            <person name="Priest M."/>
            <person name="Roberts A."/>
            <person name="Saif S."/>
            <person name="Shea T."/>
            <person name="Sisk P."/>
            <person name="Sykes S."/>
            <person name="Wortman J."/>
            <person name="Nusbaum C."/>
            <person name="Birren B."/>
        </authorList>
    </citation>
    <scope>NUCLEOTIDE SEQUENCE [LARGE SCALE GENOMIC DNA]</scope>
    <source>
        <strain evidence="3 4">MS-1</strain>
    </source>
</reference>
<feature type="signal peptide" evidence="1">
    <location>
        <begin position="1"/>
        <end position="23"/>
    </location>
</feature>
<evidence type="ECO:0000313" key="3">
    <source>
        <dbReference type="EMBL" id="KKB59670.1"/>
    </source>
</evidence>
<dbReference type="PATRIC" id="fig|1203610.3.peg.672"/>
<dbReference type="InterPro" id="IPR011050">
    <property type="entry name" value="Pectin_lyase_fold/virulence"/>
</dbReference>
<sequence>MKSNVLKASLALLLAFTTLPISAQSEFYVSPEGKADGDGSARNPFNRIPAALEKARTEKGEIVIYLREGKYILDKPVVFTSQDGNDTRQLSVKAYPGEQVVLSGGIPLNLQWEPYKKGIMKAKVNGSPVMDMLVADGQLRHLARFPNFDEKAVRFNGTSAQATAPERVKKWKNPAGGYLHAMHKHDWGDFHYRITGKNKKGELSMEGGWQNNRQLGIHPDNRMVENIFEELDAPGEWFYAADEQVLYYYPLEGENVSEVLFESPQLKHLIEFRGTEADPVKNITLDGLELTQTLRTFMEPYEQLLRSDWSIYRGAAVFFEGTEHCALRNAYLHNLGGNAVFFSNYNRHSEVSGSHLTQIGASAICFVGDPAGVRSPSFEYGEFVPYDEIDPGKGPKNNNYPAQCLVYDNLIHSIGLYEKQITGVELSMCQAITVSHNSIYDTPRAGINISEGTWGGHILEFNDIFDTVKETGDHGSFNSWGRDRYWHPKYKEMESIAAKDPALILADATQTTIMRNNRFRCDRGWDIDLDDGSSNYHIYNNLCLNGGIKLREGFYRVVENNIMINNSFHPHVWFNNSGDVFTRNIVMTEYKPISVREWGLMVDYNIFTDSMSYAAAIKNKTDEHSIVTSVQFRNPSEGDFTIPDDSEAITKGGFHNFVMDQFGVVSPRLKAIAHTPKMPAPIMIADHAGSDITDWCGATIKSLQTLGERSATGMDSERGVYVISVNALGGKLRDYIRPNDVIVRIGTTPVNNLREMQEVLQKVDKSKEVEFIIFRTQKENKIVIPGKLLD</sequence>
<feature type="chain" id="PRO_5002490384" description="PDZ domain-containing protein" evidence="1">
    <location>
        <begin position="24"/>
        <end position="790"/>
    </location>
</feature>
<name>A0A0F5JQ11_9BACT</name>
<organism evidence="3 4">
    <name type="scientific">Parabacteroides gordonii MS-1 = DSM 23371</name>
    <dbReference type="NCBI Taxonomy" id="1203610"/>
    <lineage>
        <taxon>Bacteria</taxon>
        <taxon>Pseudomonadati</taxon>
        <taxon>Bacteroidota</taxon>
        <taxon>Bacteroidia</taxon>
        <taxon>Bacteroidales</taxon>
        <taxon>Tannerellaceae</taxon>
        <taxon>Parabacteroides</taxon>
    </lineage>
</organism>
<dbReference type="SUPFAM" id="SSF51126">
    <property type="entry name" value="Pectin lyase-like"/>
    <property type="match status" value="1"/>
</dbReference>
<dbReference type="InterPro" id="IPR036034">
    <property type="entry name" value="PDZ_sf"/>
</dbReference>
<keyword evidence="1" id="KW-0732">Signal</keyword>
<dbReference type="PANTHER" id="PTHR36453">
    <property type="entry name" value="SECRETED PROTEIN-RELATED"/>
    <property type="match status" value="1"/>
</dbReference>
<dbReference type="RefSeq" id="WP_028727940.1">
    <property type="nucleotide sequence ID" value="NZ_AUAE01000019.1"/>
</dbReference>